<feature type="compositionally biased region" description="Polar residues" evidence="8">
    <location>
        <begin position="342"/>
        <end position="351"/>
    </location>
</feature>
<dbReference type="PANTHER" id="PTHR45835">
    <property type="entry name" value="YALI0A06105P"/>
    <property type="match status" value="1"/>
</dbReference>
<dbReference type="Pfam" id="PF17917">
    <property type="entry name" value="RT_RNaseH"/>
    <property type="match status" value="1"/>
</dbReference>
<dbReference type="SUPFAM" id="SSF56672">
    <property type="entry name" value="DNA/RNA polymerases"/>
    <property type="match status" value="1"/>
</dbReference>
<evidence type="ECO:0000256" key="2">
    <source>
        <dbReference type="ARBA" id="ARBA00022695"/>
    </source>
</evidence>
<dbReference type="CDD" id="cd09274">
    <property type="entry name" value="RNase_HI_RT_Ty3"/>
    <property type="match status" value="1"/>
</dbReference>
<keyword evidence="2" id="KW-0548">Nucleotidyltransferase</keyword>
<accession>A0ABQ5D6I7</accession>
<feature type="region of interest" description="Disordered" evidence="8">
    <location>
        <begin position="269"/>
        <end position="309"/>
    </location>
</feature>
<sequence>MDTTRAQQQALDDELVALADRLKIGKSNLRLSSTLKSKEPTLQVVLDALKLTPFYNAFEISADVPEIYMQEFWVTVSRHHSSLHFKLNGKSHTVNVDNFKDMLKICPKLYGQKFEEPPLEEDILSFIRDLGHTGEIKFLSDINVNHMHQSWRSFAAIINKFLSGKTMALESLRLSRAQILWGMYHNKKVDYVYLLWEDLMFQVKIKNSKKNNDMDDFMFTTIRVIFKHQDTQVYSAILPQHLTNQAMLESKAYMTYRVYAIGEKTPKPKITKKKADSKASPKMKTTQATKGKRIKSSAKGDKAAKKKQPVEISMDKGLTMLSDVALTEAEQLKLVIERSKTQTHSSHTSGSCADEGTGDILGVPDVPTYGSDDEKISWKSSEEDGEDEVHVSEKDNDNDNNDGDDDADNQDDENPDEEKHNDDDEKTNSDNDGDDFVHPKFSTHDDELRQEEVNEEDSFDPRRVEEDESNELYRDVNVNLEGRDTVIMDAPLPNVQATQETEDTHVILTAPINPKGIDLIFNTKATSLVDVSVTTIAEPSLVFATTLPLPPTPLITHMQQTPFPIPTTAPSTSLQDLPNISSLFGFDHRLKTLETNFSKFKQTNQFAKVVSSIPDIVDAYLANKMNDAVKTAVQLQLDRLRDEAQAENKDFLNKLDDNIKKIIKEQVKEQVKAQTSLAIAANLSELELKNILIENMESNKSINRSNEQKISTMHWLKLTKVTSSFLTLMVTLSRLKDAKMMRIKMKNPPLDQTGAPREDELEKNQSQPVLQRKRHPRQLASQQMGPNLNTRATKEQSDEETSQHPDWFQKPAKIPSPDHDWNKTLHAPHGPVQPWLSTLAQKEDPRESINELMDTPLDFSAFVMNQFKVDTMTPELLAGPTFVLMKGSCKSLNNPEGQHYPHDLRKPLPLIPNSRGLHVIPFDHFINNDLAYLSGGVASRKYVTSVTKTKAADYGHIKWIEDFVPNIMWSQVPITVCRDDDKLYKFKEGDFNRLHIQDIEDILLLLVQGKLTNLTIEERLAFNVSLRMFTRIIVIQRRVEDLQLGVESYQKKLNLINPNTFETSAGNPVKEILLKLNLPDHRILKDGVKEFQRSLCHSDTERLSRSDEVLKLKNFKKDATLKLFKSTNQERCSRSHSRQAEEHAQDLKSMITTSNHKLMIEEKFIAYALCQLKIILQGAVVFALKMWRHYLYDTKCDVFTNHKSLQHILDQKELNMRQCRWLELLSDYDCEIHYHPGKANVVADALSRKERIKPLQVRALVLTTSLNLPIQILNTQVEARKEENYRTEDCHLRQKWENIIMDFVTKLPKTSTGQDAIWVIVDRLTKSAHFLPMKETDSMEKLTRQYLKEVVSRHGVPTDSQSERTIQALKDMLHACVIDFGKGWDRHLPLVDFSYNNSYHTSIKAAPFEALYGRKCRSPVCWAEIRDAQLTGLEIIHETTEKIIQIKKRIQAARDRQKSYADRRRKPLEFQAEDKVMLKLSPWKGVIRFDKRGKLNPLYIGPFKILAKIDDKLNFIEEPIEIMDREVKRLKQSRILIVKVRWNSRRGPEFTWEREDQMKKKYLHLFANLAPASKVAS</sequence>
<feature type="domain" description="Reverse transcriptase RNase H-like" evidence="9">
    <location>
        <begin position="1179"/>
        <end position="1228"/>
    </location>
</feature>
<protein>
    <submittedName>
        <fullName evidence="11">Retrovirus-related pol polyprotein from transposon TNT 1-94</fullName>
    </submittedName>
</protein>
<keyword evidence="7" id="KW-0175">Coiled coil</keyword>
<keyword evidence="5" id="KW-0378">Hydrolase</keyword>
<evidence type="ECO:0000256" key="7">
    <source>
        <dbReference type="SAM" id="Coils"/>
    </source>
</evidence>
<feature type="coiled-coil region" evidence="7">
    <location>
        <begin position="630"/>
        <end position="661"/>
    </location>
</feature>
<name>A0ABQ5D6I7_9ASTR</name>
<evidence type="ECO:0000256" key="6">
    <source>
        <dbReference type="ARBA" id="ARBA00022918"/>
    </source>
</evidence>
<evidence type="ECO:0000256" key="1">
    <source>
        <dbReference type="ARBA" id="ARBA00022679"/>
    </source>
</evidence>
<proteinExistence type="predicted"/>
<gene>
    <name evidence="11" type="ORF">Tco_0925309</name>
</gene>
<dbReference type="InterPro" id="IPR043502">
    <property type="entry name" value="DNA/RNA_pol_sf"/>
</dbReference>
<keyword evidence="3" id="KW-0540">Nuclease</keyword>
<dbReference type="PANTHER" id="PTHR45835:SF99">
    <property type="entry name" value="CHROMO DOMAIN-CONTAINING PROTEIN-RELATED"/>
    <property type="match status" value="1"/>
</dbReference>
<evidence type="ECO:0000259" key="10">
    <source>
        <dbReference type="Pfam" id="PF24626"/>
    </source>
</evidence>
<feature type="region of interest" description="Disordered" evidence="8">
    <location>
        <begin position="747"/>
        <end position="833"/>
    </location>
</feature>
<keyword evidence="12" id="KW-1185">Reference proteome</keyword>
<keyword evidence="1" id="KW-0808">Transferase</keyword>
<feature type="region of interest" description="Disordered" evidence="8">
    <location>
        <begin position="338"/>
        <end position="468"/>
    </location>
</feature>
<feature type="compositionally biased region" description="Basic and acidic residues" evidence="8">
    <location>
        <begin position="417"/>
        <end position="452"/>
    </location>
</feature>
<dbReference type="SUPFAM" id="SSF53098">
    <property type="entry name" value="Ribonuclease H-like"/>
    <property type="match status" value="1"/>
</dbReference>
<keyword evidence="6" id="KW-0695">RNA-directed DNA polymerase</keyword>
<evidence type="ECO:0000256" key="3">
    <source>
        <dbReference type="ARBA" id="ARBA00022722"/>
    </source>
</evidence>
<dbReference type="InterPro" id="IPR036397">
    <property type="entry name" value="RNaseH_sf"/>
</dbReference>
<evidence type="ECO:0000313" key="11">
    <source>
        <dbReference type="EMBL" id="GJT34890.1"/>
    </source>
</evidence>
<comment type="caution">
    <text evidence="11">The sequence shown here is derived from an EMBL/GenBank/DDBJ whole genome shotgun (WGS) entry which is preliminary data.</text>
</comment>
<dbReference type="InterPro" id="IPR012337">
    <property type="entry name" value="RNaseH-like_sf"/>
</dbReference>
<dbReference type="Proteomes" id="UP001151760">
    <property type="component" value="Unassembled WGS sequence"/>
</dbReference>
<reference evidence="11" key="1">
    <citation type="journal article" date="2022" name="Int. J. Mol. Sci.">
        <title>Draft Genome of Tanacetum Coccineum: Genomic Comparison of Closely Related Tanacetum-Family Plants.</title>
        <authorList>
            <person name="Yamashiro T."/>
            <person name="Shiraishi A."/>
            <person name="Nakayama K."/>
            <person name="Satake H."/>
        </authorList>
    </citation>
    <scope>NUCLEOTIDE SEQUENCE</scope>
</reference>
<feature type="compositionally biased region" description="Basic and acidic residues" evidence="8">
    <location>
        <begin position="372"/>
        <end position="397"/>
    </location>
</feature>
<evidence type="ECO:0000256" key="4">
    <source>
        <dbReference type="ARBA" id="ARBA00022759"/>
    </source>
</evidence>
<organism evidence="11 12">
    <name type="scientific">Tanacetum coccineum</name>
    <dbReference type="NCBI Taxonomy" id="301880"/>
    <lineage>
        <taxon>Eukaryota</taxon>
        <taxon>Viridiplantae</taxon>
        <taxon>Streptophyta</taxon>
        <taxon>Embryophyta</taxon>
        <taxon>Tracheophyta</taxon>
        <taxon>Spermatophyta</taxon>
        <taxon>Magnoliopsida</taxon>
        <taxon>eudicotyledons</taxon>
        <taxon>Gunneridae</taxon>
        <taxon>Pentapetalae</taxon>
        <taxon>asterids</taxon>
        <taxon>campanulids</taxon>
        <taxon>Asterales</taxon>
        <taxon>Asteraceae</taxon>
        <taxon>Asteroideae</taxon>
        <taxon>Anthemideae</taxon>
        <taxon>Anthemidinae</taxon>
        <taxon>Tanacetum</taxon>
    </lineage>
</organism>
<dbReference type="InterPro" id="IPR056924">
    <property type="entry name" value="SH3_Tf2-1"/>
</dbReference>
<dbReference type="Gene3D" id="3.30.420.10">
    <property type="entry name" value="Ribonuclease H-like superfamily/Ribonuclease H"/>
    <property type="match status" value="2"/>
</dbReference>
<feature type="compositionally biased region" description="Polar residues" evidence="8">
    <location>
        <begin position="779"/>
        <end position="791"/>
    </location>
</feature>
<evidence type="ECO:0000256" key="8">
    <source>
        <dbReference type="SAM" id="MobiDB-lite"/>
    </source>
</evidence>
<evidence type="ECO:0000256" key="5">
    <source>
        <dbReference type="ARBA" id="ARBA00022801"/>
    </source>
</evidence>
<dbReference type="Pfam" id="PF24626">
    <property type="entry name" value="SH3_Tf2-1"/>
    <property type="match status" value="1"/>
</dbReference>
<dbReference type="EMBL" id="BQNB010015003">
    <property type="protein sequence ID" value="GJT34890.1"/>
    <property type="molecule type" value="Genomic_DNA"/>
</dbReference>
<feature type="domain" description="Tf2-1-like SH3-like" evidence="10">
    <location>
        <begin position="1474"/>
        <end position="1511"/>
    </location>
</feature>
<feature type="compositionally biased region" description="Acidic residues" evidence="8">
    <location>
        <begin position="398"/>
        <end position="416"/>
    </location>
</feature>
<keyword evidence="4" id="KW-0255">Endonuclease</keyword>
<evidence type="ECO:0000259" key="9">
    <source>
        <dbReference type="Pfam" id="PF17917"/>
    </source>
</evidence>
<reference evidence="11" key="2">
    <citation type="submission" date="2022-01" db="EMBL/GenBank/DDBJ databases">
        <authorList>
            <person name="Yamashiro T."/>
            <person name="Shiraishi A."/>
            <person name="Satake H."/>
            <person name="Nakayama K."/>
        </authorList>
    </citation>
    <scope>NUCLEOTIDE SEQUENCE</scope>
</reference>
<evidence type="ECO:0000313" key="12">
    <source>
        <dbReference type="Proteomes" id="UP001151760"/>
    </source>
</evidence>
<dbReference type="InterPro" id="IPR041373">
    <property type="entry name" value="RT_RNaseH"/>
</dbReference>